<evidence type="ECO:0000313" key="2">
    <source>
        <dbReference type="EnsemblPlants" id="Bo3g106930.1"/>
    </source>
</evidence>
<dbReference type="AlphaFoldDB" id="A0A0D3BFK7"/>
<reference evidence="2 3" key="1">
    <citation type="journal article" date="2014" name="Genome Biol.">
        <title>Transcriptome and methylome profiling reveals relics of genome dominance in the mesopolyploid Brassica oleracea.</title>
        <authorList>
            <person name="Parkin I.A."/>
            <person name="Koh C."/>
            <person name="Tang H."/>
            <person name="Robinson S.J."/>
            <person name="Kagale S."/>
            <person name="Clarke W.E."/>
            <person name="Town C.D."/>
            <person name="Nixon J."/>
            <person name="Krishnakumar V."/>
            <person name="Bidwell S.L."/>
            <person name="Denoeud F."/>
            <person name="Belcram H."/>
            <person name="Links M.G."/>
            <person name="Just J."/>
            <person name="Clarke C."/>
            <person name="Bender T."/>
            <person name="Huebert T."/>
            <person name="Mason A.S."/>
            <person name="Pires J.C."/>
            <person name="Barker G."/>
            <person name="Moore J."/>
            <person name="Walley P.G."/>
            <person name="Manoli S."/>
            <person name="Batley J."/>
            <person name="Edwards D."/>
            <person name="Nelson M.N."/>
            <person name="Wang X."/>
            <person name="Paterson A.H."/>
            <person name="King G."/>
            <person name="Bancroft I."/>
            <person name="Chalhoub B."/>
            <person name="Sharpe A.G."/>
        </authorList>
    </citation>
    <scope>NUCLEOTIDE SEQUENCE</scope>
    <source>
        <strain evidence="2 3">cv. TO1000</strain>
    </source>
</reference>
<reference evidence="2" key="2">
    <citation type="submission" date="2015-03" db="UniProtKB">
        <authorList>
            <consortium name="EnsemblPlants"/>
        </authorList>
    </citation>
    <scope>IDENTIFICATION</scope>
</reference>
<keyword evidence="1" id="KW-0812">Transmembrane</keyword>
<dbReference type="HOGENOM" id="CLU_1519899_0_0_1"/>
<feature type="transmembrane region" description="Helical" evidence="1">
    <location>
        <begin position="12"/>
        <end position="30"/>
    </location>
</feature>
<dbReference type="OMA" id="CHEDIRA"/>
<evidence type="ECO:0000313" key="3">
    <source>
        <dbReference type="Proteomes" id="UP000032141"/>
    </source>
</evidence>
<proteinExistence type="predicted"/>
<keyword evidence="3" id="KW-1185">Reference proteome</keyword>
<accession>A0A0D3BFK7</accession>
<name>A0A0D3BFK7_BRAOL</name>
<evidence type="ECO:0000256" key="1">
    <source>
        <dbReference type="SAM" id="Phobius"/>
    </source>
</evidence>
<dbReference type="Proteomes" id="UP000032141">
    <property type="component" value="Chromosome C3"/>
</dbReference>
<sequence>MMLTADTLLLSYMPFLEALFIFYLILYIFFSQVEDEGQDIDIANDHGHCCRLCHQDVAAFSDILRLSKCDRLEFLFVANMALTVSAVELEDCFFVMGVLLFVLIGLIVEILVKRREQILEDVKKSSDNLKNCICGCGVDRCAIYQEDLKALEKTLENSNCKHIKAIFASFKAAP</sequence>
<keyword evidence="1" id="KW-0472">Membrane</keyword>
<organism evidence="2 3">
    <name type="scientific">Brassica oleracea var. oleracea</name>
    <dbReference type="NCBI Taxonomy" id="109376"/>
    <lineage>
        <taxon>Eukaryota</taxon>
        <taxon>Viridiplantae</taxon>
        <taxon>Streptophyta</taxon>
        <taxon>Embryophyta</taxon>
        <taxon>Tracheophyta</taxon>
        <taxon>Spermatophyta</taxon>
        <taxon>Magnoliopsida</taxon>
        <taxon>eudicotyledons</taxon>
        <taxon>Gunneridae</taxon>
        <taxon>Pentapetalae</taxon>
        <taxon>rosids</taxon>
        <taxon>malvids</taxon>
        <taxon>Brassicales</taxon>
        <taxon>Brassicaceae</taxon>
        <taxon>Brassiceae</taxon>
        <taxon>Brassica</taxon>
    </lineage>
</organism>
<dbReference type="EnsemblPlants" id="Bo3g106930.1">
    <property type="protein sequence ID" value="Bo3g106930.1"/>
    <property type="gene ID" value="Bo3g106930"/>
</dbReference>
<keyword evidence="1" id="KW-1133">Transmembrane helix</keyword>
<dbReference type="Gramene" id="Bo3g106930.1">
    <property type="protein sequence ID" value="Bo3g106930.1"/>
    <property type="gene ID" value="Bo3g106930"/>
</dbReference>
<feature type="transmembrane region" description="Helical" evidence="1">
    <location>
        <begin position="93"/>
        <end position="112"/>
    </location>
</feature>
<protein>
    <submittedName>
        <fullName evidence="2">Uncharacterized protein</fullName>
    </submittedName>
</protein>